<reference evidence="2" key="1">
    <citation type="submission" date="2007-02" db="EMBL/GenBank/DDBJ databases">
        <authorList>
            <person name="DeShazer D."/>
            <person name="Woods D.E."/>
            <person name="Nierman W.C."/>
        </authorList>
    </citation>
    <scope>NUCLEOTIDE SEQUENCE [LARGE SCALE GENOMIC DNA]</scope>
    <source>
        <strain evidence="2">1106a</strain>
    </source>
</reference>
<dbReference type="HOGENOM" id="CLU_2582958_0_0_4"/>
<dbReference type="Proteomes" id="UP000006738">
    <property type="component" value="Chromosome II"/>
</dbReference>
<organism evidence="1 2">
    <name type="scientific">Burkholderia pseudomallei (strain 1106a)</name>
    <dbReference type="NCBI Taxonomy" id="357348"/>
    <lineage>
        <taxon>Bacteria</taxon>
        <taxon>Pseudomonadati</taxon>
        <taxon>Pseudomonadota</taxon>
        <taxon>Betaproteobacteria</taxon>
        <taxon>Burkholderiales</taxon>
        <taxon>Burkholderiaceae</taxon>
        <taxon>Burkholderia</taxon>
        <taxon>pseudomallei group</taxon>
    </lineage>
</organism>
<name>A3P3D0_BURP0</name>
<gene>
    <name evidence="1" type="ordered locus">BURPS1106A_A0804</name>
</gene>
<dbReference type="EMBL" id="CP000573">
    <property type="protein sequence ID" value="ABN95007.1"/>
    <property type="molecule type" value="Genomic_DNA"/>
</dbReference>
<proteinExistence type="predicted"/>
<evidence type="ECO:0000313" key="1">
    <source>
        <dbReference type="EMBL" id="ABN95007.1"/>
    </source>
</evidence>
<evidence type="ECO:0000313" key="2">
    <source>
        <dbReference type="Proteomes" id="UP000006738"/>
    </source>
</evidence>
<sequence>MRRTGVRARFADRADVASERCPRVALVFLRHPNRPDSPDVAAVSFGMLADCMATANVGAQRRFAGDALGRAGRRTARMTA</sequence>
<protein>
    <submittedName>
        <fullName evidence="1">Uncharacterized protein</fullName>
    </submittedName>
</protein>
<accession>A3P3D0</accession>
<dbReference type="AlphaFoldDB" id="A3P3D0"/>
<dbReference type="KEGG" id="bpl:BURPS1106A_A0804"/>